<dbReference type="PANTHER" id="PTHR43179:SF10">
    <property type="entry name" value="GLYCOSYL TRANSFERASE"/>
    <property type="match status" value="1"/>
</dbReference>
<dbReference type="Proteomes" id="UP000008881">
    <property type="component" value="Chromosome"/>
</dbReference>
<dbReference type="KEGG" id="eae:EAE_23410"/>
<dbReference type="EMBL" id="CP002824">
    <property type="protein sequence ID" value="AEG99581.1"/>
    <property type="molecule type" value="Genomic_DNA"/>
</dbReference>
<evidence type="ECO:0000313" key="2">
    <source>
        <dbReference type="EMBL" id="AEG99581.1"/>
    </source>
</evidence>
<dbReference type="RefSeq" id="WP_015706034.1">
    <property type="nucleotide sequence ID" value="NC_015663.1"/>
</dbReference>
<dbReference type="PATRIC" id="fig|1028307.3.peg.4639"/>
<evidence type="ECO:0000259" key="1">
    <source>
        <dbReference type="Pfam" id="PF00535"/>
    </source>
</evidence>
<keyword evidence="3" id="KW-1185">Reference proteome</keyword>
<sequence length="271" mass="31534">MNILASLVLYKHSLQEIELTLNSLLNEKSISKLVIVDNGSFCHWLNDYKHDKVDVIKLSNNQGFGAGHNKVFETYKNQCDYFLICNPDIYYAQGEVDKFFAFCKERSVDLSVPKITYPNGALQYATKLLPAPFQLFGRRFLSSFFPDINNDYELRHANFNTAFYAPSMSGCFMLVSNNAIRQVQGFDLRFFMYLEDVDFSRRISAGNFNVVYCPDSTVVHLSQRKSYHSLKFLFYHMSSAIKYFNKWGWFFDKGRRQLNKRCLSSLPTKSE</sequence>
<gene>
    <name evidence="2" type="ordered locus">EAE_23410</name>
</gene>
<dbReference type="GeneID" id="93312854"/>
<dbReference type="InterPro" id="IPR029044">
    <property type="entry name" value="Nucleotide-diphossugar_trans"/>
</dbReference>
<dbReference type="OrthoDB" id="9771846at2"/>
<dbReference type="HOGENOM" id="CLU_023845_0_4_6"/>
<dbReference type="eggNOG" id="COG1216">
    <property type="taxonomic scope" value="Bacteria"/>
</dbReference>
<dbReference type="GO" id="GO:0016740">
    <property type="term" value="F:transferase activity"/>
    <property type="evidence" value="ECO:0007669"/>
    <property type="project" value="UniProtKB-KW"/>
</dbReference>
<keyword evidence="2" id="KW-0808">Transferase</keyword>
<evidence type="ECO:0000313" key="3">
    <source>
        <dbReference type="Proteomes" id="UP000008881"/>
    </source>
</evidence>
<dbReference type="SUPFAM" id="SSF53448">
    <property type="entry name" value="Nucleotide-diphospho-sugar transferases"/>
    <property type="match status" value="1"/>
</dbReference>
<protein>
    <submittedName>
        <fullName evidence="2">Glycosyltransferase</fullName>
    </submittedName>
</protein>
<proteinExistence type="predicted"/>
<accession>A0A0H3FYH2</accession>
<dbReference type="Pfam" id="PF00535">
    <property type="entry name" value="Glycos_transf_2"/>
    <property type="match status" value="1"/>
</dbReference>
<reference evidence="2 3" key="1">
    <citation type="journal article" date="2012" name="J. Bacteriol.">
        <title>Complete genome sequence of Enterobacter aerogenes KCTC 2190.</title>
        <authorList>
            <person name="Shin S.H."/>
            <person name="Kim S."/>
            <person name="Kim J.Y."/>
            <person name="Lee S."/>
            <person name="Um Y."/>
            <person name="Oh M.K."/>
            <person name="Kim Y.R."/>
            <person name="Lee J."/>
            <person name="Yang K.S."/>
        </authorList>
    </citation>
    <scope>NUCLEOTIDE SEQUENCE [LARGE SCALE GENOMIC DNA]</scope>
    <source>
        <strain evidence="2 3">KCTC 2190</strain>
    </source>
</reference>
<dbReference type="AlphaFoldDB" id="A0A0H3FYH2"/>
<name>A0A0H3FYH2_KLEAK</name>
<dbReference type="Gene3D" id="3.90.550.10">
    <property type="entry name" value="Spore Coat Polysaccharide Biosynthesis Protein SpsA, Chain A"/>
    <property type="match status" value="1"/>
</dbReference>
<dbReference type="PANTHER" id="PTHR43179">
    <property type="entry name" value="RHAMNOSYLTRANSFERASE WBBL"/>
    <property type="match status" value="1"/>
</dbReference>
<feature type="domain" description="Glycosyltransferase 2-like" evidence="1">
    <location>
        <begin position="14"/>
        <end position="170"/>
    </location>
</feature>
<dbReference type="InterPro" id="IPR001173">
    <property type="entry name" value="Glyco_trans_2-like"/>
</dbReference>
<organism evidence="2 3">
    <name type="scientific">Klebsiella aerogenes (strain ATCC 13048 / DSM 30053 / CCUG 1429 / JCM 1235 / KCTC 2190 / NBRC 13534 / NCIMB 10102 / NCTC 10006 / CDC 819-56)</name>
    <name type="common">Enterobacter aerogenes</name>
    <dbReference type="NCBI Taxonomy" id="1028307"/>
    <lineage>
        <taxon>Bacteria</taxon>
        <taxon>Pseudomonadati</taxon>
        <taxon>Pseudomonadota</taxon>
        <taxon>Gammaproteobacteria</taxon>
        <taxon>Enterobacterales</taxon>
        <taxon>Enterobacteriaceae</taxon>
        <taxon>Klebsiella/Raoultella group</taxon>
        <taxon>Klebsiella</taxon>
    </lineage>
</organism>